<keyword evidence="4" id="KW-1185">Reference proteome</keyword>
<organism evidence="3 4">
    <name type="scientific">Cirrhinus mrigala</name>
    <name type="common">Mrigala</name>
    <dbReference type="NCBI Taxonomy" id="683832"/>
    <lineage>
        <taxon>Eukaryota</taxon>
        <taxon>Metazoa</taxon>
        <taxon>Chordata</taxon>
        <taxon>Craniata</taxon>
        <taxon>Vertebrata</taxon>
        <taxon>Euteleostomi</taxon>
        <taxon>Actinopterygii</taxon>
        <taxon>Neopterygii</taxon>
        <taxon>Teleostei</taxon>
        <taxon>Ostariophysi</taxon>
        <taxon>Cypriniformes</taxon>
        <taxon>Cyprinidae</taxon>
        <taxon>Labeoninae</taxon>
        <taxon>Labeonini</taxon>
        <taxon>Cirrhinus</taxon>
    </lineage>
</organism>
<gene>
    <name evidence="3" type="ORF">M9458_057592</name>
</gene>
<evidence type="ECO:0000313" key="4">
    <source>
        <dbReference type="Proteomes" id="UP001529510"/>
    </source>
</evidence>
<reference evidence="3 4" key="1">
    <citation type="submission" date="2024-05" db="EMBL/GenBank/DDBJ databases">
        <title>Genome sequencing and assembly of Indian major carp, Cirrhinus mrigala (Hamilton, 1822).</title>
        <authorList>
            <person name="Mohindra V."/>
            <person name="Chowdhury L.M."/>
            <person name="Lal K."/>
            <person name="Jena J.K."/>
        </authorList>
    </citation>
    <scope>NUCLEOTIDE SEQUENCE [LARGE SCALE GENOMIC DNA]</scope>
    <source>
        <strain evidence="3">CM1030</strain>
        <tissue evidence="3">Blood</tissue>
    </source>
</reference>
<feature type="non-terminal residue" evidence="3">
    <location>
        <position position="57"/>
    </location>
</feature>
<accession>A0ABD0MAU3</accession>
<dbReference type="EMBL" id="JAMKFB020000831">
    <property type="protein sequence ID" value="KAL0147068.1"/>
    <property type="molecule type" value="Genomic_DNA"/>
</dbReference>
<dbReference type="PANTHER" id="PTHR24106">
    <property type="entry name" value="NACHT, LRR AND CARD DOMAINS-CONTAINING"/>
    <property type="match status" value="1"/>
</dbReference>
<dbReference type="Gene3D" id="3.80.10.10">
    <property type="entry name" value="Ribonuclease Inhibitor"/>
    <property type="match status" value="1"/>
</dbReference>
<proteinExistence type="predicted"/>
<comment type="caution">
    <text evidence="3">The sequence shown here is derived from an EMBL/GenBank/DDBJ whole genome shotgun (WGS) entry which is preliminary data.</text>
</comment>
<feature type="non-terminal residue" evidence="3">
    <location>
        <position position="1"/>
    </location>
</feature>
<evidence type="ECO:0000256" key="2">
    <source>
        <dbReference type="ARBA" id="ARBA00022737"/>
    </source>
</evidence>
<dbReference type="AlphaFoldDB" id="A0ABD0MAU3"/>
<evidence type="ECO:0000313" key="3">
    <source>
        <dbReference type="EMBL" id="KAL0147068.1"/>
    </source>
</evidence>
<keyword evidence="1" id="KW-0433">Leucine-rich repeat</keyword>
<dbReference type="InterPro" id="IPR032675">
    <property type="entry name" value="LRR_dom_sf"/>
</dbReference>
<sequence>LSGCMVTEDGCRYVSSALSSNPSHLRELDLSYNHPGESGVKLLFDTLNHPNCTLEKL</sequence>
<evidence type="ECO:0000256" key="1">
    <source>
        <dbReference type="ARBA" id="ARBA00022614"/>
    </source>
</evidence>
<protein>
    <submittedName>
        <fullName evidence="3">Uncharacterized protein</fullName>
    </submittedName>
</protein>
<name>A0ABD0MAU3_CIRMR</name>
<dbReference type="InterPro" id="IPR051261">
    <property type="entry name" value="NLR"/>
</dbReference>
<keyword evidence="2" id="KW-0677">Repeat</keyword>
<dbReference type="SUPFAM" id="SSF52047">
    <property type="entry name" value="RNI-like"/>
    <property type="match status" value="1"/>
</dbReference>
<dbReference type="Proteomes" id="UP001529510">
    <property type="component" value="Unassembled WGS sequence"/>
</dbReference>